<comment type="catalytic activity">
    <reaction evidence="18">
        <text>L-arginyl-glycine(out) = L-arginyl-glycine(in)</text>
        <dbReference type="Rhea" id="RHEA:79391"/>
        <dbReference type="ChEBI" id="CHEBI:229955"/>
    </reaction>
</comment>
<comment type="catalytic activity">
    <reaction evidence="21">
        <text>L-lysyl-glycine(out) = L-lysyl-glycine(in)</text>
        <dbReference type="Rhea" id="RHEA:79407"/>
        <dbReference type="ChEBI" id="CHEBI:191202"/>
    </reaction>
</comment>
<proteinExistence type="inferred from homology"/>
<evidence type="ECO:0000256" key="17">
    <source>
        <dbReference type="ARBA" id="ARBA00044900"/>
    </source>
</evidence>
<feature type="transmembrane region" description="Helical" evidence="26">
    <location>
        <begin position="12"/>
        <end position="31"/>
    </location>
</feature>
<evidence type="ECO:0000256" key="1">
    <source>
        <dbReference type="ARBA" id="ARBA00004155"/>
    </source>
</evidence>
<evidence type="ECO:0000256" key="26">
    <source>
        <dbReference type="SAM" id="Phobius"/>
    </source>
</evidence>
<gene>
    <name evidence="28" type="ORF">CLV37_101700</name>
</gene>
<dbReference type="CDD" id="cd06174">
    <property type="entry name" value="MFS"/>
    <property type="match status" value="1"/>
</dbReference>
<comment type="catalytic activity">
    <reaction evidence="11">
        <text>L-alpha-aminoacyl-L-arginine(out) = L-alpha-aminoacyl-L-arginine(in)</text>
        <dbReference type="Rhea" id="RHEA:79367"/>
        <dbReference type="ChEBI" id="CHEBI:229968"/>
    </reaction>
</comment>
<dbReference type="Pfam" id="PF07690">
    <property type="entry name" value="MFS_1"/>
    <property type="match status" value="1"/>
</dbReference>
<evidence type="ECO:0000256" key="9">
    <source>
        <dbReference type="ARBA" id="ARBA00044876"/>
    </source>
</evidence>
<feature type="transmembrane region" description="Helical" evidence="26">
    <location>
        <begin position="175"/>
        <end position="194"/>
    </location>
</feature>
<feature type="domain" description="Major facilitator superfamily (MFS) profile" evidence="27">
    <location>
        <begin position="20"/>
        <end position="420"/>
    </location>
</feature>
<evidence type="ECO:0000256" key="21">
    <source>
        <dbReference type="ARBA" id="ARBA00044924"/>
    </source>
</evidence>
<evidence type="ECO:0000313" key="29">
    <source>
        <dbReference type="Proteomes" id="UP000238083"/>
    </source>
</evidence>
<feature type="transmembrane region" description="Helical" evidence="26">
    <location>
        <begin position="294"/>
        <end position="313"/>
    </location>
</feature>
<feature type="transmembrane region" description="Helical" evidence="26">
    <location>
        <begin position="51"/>
        <end position="74"/>
    </location>
</feature>
<keyword evidence="7 26" id="KW-0472">Membrane</keyword>
<dbReference type="PANTHER" id="PTHR23512:SF3">
    <property type="entry name" value="MAJOR FACILITATOR SUPERFAMILY DOMAIN-CONTAINING PROTEIN 1"/>
    <property type="match status" value="1"/>
</dbReference>
<reference evidence="28 29" key="1">
    <citation type="submission" date="2018-03" db="EMBL/GenBank/DDBJ databases">
        <title>Genomic Encyclopedia of Archaeal and Bacterial Type Strains, Phase II (KMG-II): from individual species to whole genera.</title>
        <authorList>
            <person name="Goeker M."/>
        </authorList>
    </citation>
    <scope>NUCLEOTIDE SEQUENCE [LARGE SCALE GENOMIC DNA]</scope>
    <source>
        <strain evidence="28 29">DSM 19711</strain>
    </source>
</reference>
<feature type="transmembrane region" description="Helical" evidence="26">
    <location>
        <begin position="228"/>
        <end position="249"/>
    </location>
</feature>
<evidence type="ECO:0000256" key="2">
    <source>
        <dbReference type="ARBA" id="ARBA00004651"/>
    </source>
</evidence>
<evidence type="ECO:0000256" key="25">
    <source>
        <dbReference type="ARBA" id="ARBA00046376"/>
    </source>
</evidence>
<sequence>MSTPARTRAADRPVRGAWVVFAVGAVAYVVTVANRTSLAAAGLDAQHRYHIAAGTLSSFAVLQFLVYAALQVPIGVLIDRWGPRRLVVLGATTMGVGQVVLALSTQTWQAVLARVLVGAGDAATFVSVLRVVTNWFPPQRVPVMTQLVGLFGQLGQVFSFVPLVALLHGPGWTPAYTGIGAFSLLAAALSVVVLRDVPPGRENPRTTKSLREVGGDLRAALRHPGTRLGLWSHWATPFSGNAFATLWGFPFLVSGQGLSTGGASALLTLYTVTAAGTGPLFGSFVARHPLRRSWLVLTIVAAQAVVWAVVLLWPGPAPLVLLALLVVVAATGVPGSMIGFDYARTSNPAHRLGGATGMTNVMGFTASVVLILLVGVLLDAQGAGTPDTYSLGAFKVAFALQFPLWAVGVAGILVSRRQTRALMARDGVVVPRVRDVLRSRGSRTGAGTA</sequence>
<keyword evidence="4" id="KW-0813">Transport</keyword>
<dbReference type="InterPro" id="IPR020846">
    <property type="entry name" value="MFS_dom"/>
</dbReference>
<evidence type="ECO:0000256" key="8">
    <source>
        <dbReference type="ARBA" id="ARBA00023228"/>
    </source>
</evidence>
<dbReference type="GO" id="GO:0022857">
    <property type="term" value="F:transmembrane transporter activity"/>
    <property type="evidence" value="ECO:0007669"/>
    <property type="project" value="InterPro"/>
</dbReference>
<feature type="transmembrane region" description="Helical" evidence="26">
    <location>
        <begin position="361"/>
        <end position="378"/>
    </location>
</feature>
<accession>A0A2T0RBB4</accession>
<comment type="catalytic activity">
    <reaction evidence="19">
        <text>L-histidyl-L-alpha-amino acid(out) = L-histidyl-L-alpha-amino acid(in)</text>
        <dbReference type="Rhea" id="RHEA:79379"/>
        <dbReference type="ChEBI" id="CHEBI:229964"/>
    </reaction>
</comment>
<keyword evidence="5 26" id="KW-0812">Transmembrane</keyword>
<dbReference type="EMBL" id="PVZF01000001">
    <property type="protein sequence ID" value="PRY18455.1"/>
    <property type="molecule type" value="Genomic_DNA"/>
</dbReference>
<dbReference type="Proteomes" id="UP000238083">
    <property type="component" value="Unassembled WGS sequence"/>
</dbReference>
<evidence type="ECO:0000256" key="5">
    <source>
        <dbReference type="ARBA" id="ARBA00022692"/>
    </source>
</evidence>
<evidence type="ECO:0000256" key="16">
    <source>
        <dbReference type="ARBA" id="ARBA00044899"/>
    </source>
</evidence>
<comment type="catalytic activity">
    <reaction evidence="13">
        <text>L-lysyl-L-alpha-amino acid(out) = L-lysyl-L-alpha-amino acid(in)</text>
        <dbReference type="Rhea" id="RHEA:79387"/>
        <dbReference type="ChEBI" id="CHEBI:229965"/>
    </reaction>
</comment>
<dbReference type="Gene3D" id="1.20.1250.20">
    <property type="entry name" value="MFS general substrate transporter like domains"/>
    <property type="match status" value="1"/>
</dbReference>
<comment type="caution">
    <text evidence="28">The sequence shown here is derived from an EMBL/GenBank/DDBJ whole genome shotgun (WGS) entry which is preliminary data.</text>
</comment>
<evidence type="ECO:0000256" key="10">
    <source>
        <dbReference type="ARBA" id="ARBA00044878"/>
    </source>
</evidence>
<keyword evidence="6 26" id="KW-1133">Transmembrane helix</keyword>
<keyword evidence="29" id="KW-1185">Reference proteome</keyword>
<comment type="catalytic activity">
    <reaction evidence="15">
        <text>L-aspartyl-L-lysine(out) = L-aspartyl-L-lysine(in)</text>
        <dbReference type="Rhea" id="RHEA:79411"/>
        <dbReference type="ChEBI" id="CHEBI:229953"/>
    </reaction>
</comment>
<comment type="subcellular location">
    <subcellularLocation>
        <location evidence="2">Cell membrane</location>
        <topology evidence="2">Multi-pass membrane protein</topology>
    </subcellularLocation>
    <subcellularLocation>
        <location evidence="1">Lysosome membrane</location>
        <topology evidence="1">Multi-pass membrane protein</topology>
    </subcellularLocation>
</comment>
<evidence type="ECO:0000256" key="12">
    <source>
        <dbReference type="ARBA" id="ARBA00044884"/>
    </source>
</evidence>
<protein>
    <recommendedName>
        <fullName evidence="22">Lysosomal dipeptide transporter MFSD1</fullName>
    </recommendedName>
    <alternativeName>
        <fullName evidence="23">Major facilitator superfamily domain-containing protein 1</fullName>
    </alternativeName>
</protein>
<comment type="catalytic activity">
    <reaction evidence="17">
        <text>L-lysyl-L-lysine(out) = L-lysyl-L-lysine(in)</text>
        <dbReference type="Rhea" id="RHEA:79403"/>
        <dbReference type="ChEBI" id="CHEBI:229956"/>
    </reaction>
</comment>
<dbReference type="GO" id="GO:0005886">
    <property type="term" value="C:plasma membrane"/>
    <property type="evidence" value="ECO:0007669"/>
    <property type="project" value="UniProtKB-SubCell"/>
</dbReference>
<evidence type="ECO:0000256" key="4">
    <source>
        <dbReference type="ARBA" id="ARBA00022448"/>
    </source>
</evidence>
<evidence type="ECO:0000256" key="3">
    <source>
        <dbReference type="ARBA" id="ARBA00008335"/>
    </source>
</evidence>
<evidence type="ECO:0000259" key="27">
    <source>
        <dbReference type="PROSITE" id="PS50850"/>
    </source>
</evidence>
<feature type="transmembrane region" description="Helical" evidence="26">
    <location>
        <begin position="144"/>
        <end position="169"/>
    </location>
</feature>
<feature type="transmembrane region" description="Helical" evidence="26">
    <location>
        <begin position="398"/>
        <end position="415"/>
    </location>
</feature>
<comment type="catalytic activity">
    <reaction evidence="20">
        <text>L-alanyl-L-lysine(out) = L-alanyl-L-lysine(in)</text>
        <dbReference type="Rhea" id="RHEA:79415"/>
        <dbReference type="ChEBI" id="CHEBI:192470"/>
    </reaction>
</comment>
<feature type="transmembrane region" description="Helical" evidence="26">
    <location>
        <begin position="261"/>
        <end position="282"/>
    </location>
</feature>
<dbReference type="OrthoDB" id="4332123at2"/>
<evidence type="ECO:0000256" key="24">
    <source>
        <dbReference type="ARBA" id="ARBA00045709"/>
    </source>
</evidence>
<comment type="catalytic activity">
    <reaction evidence="10">
        <text>L-histidyl-glycine(out) = L-histidyl-glycine(in)</text>
        <dbReference type="Rhea" id="RHEA:79395"/>
        <dbReference type="ChEBI" id="CHEBI:229957"/>
    </reaction>
</comment>
<dbReference type="PANTHER" id="PTHR23512">
    <property type="entry name" value="MAJOR FACILITATOR SUPERFAMILY DOMAIN-CONTAINING PROTEIN 1"/>
    <property type="match status" value="1"/>
</dbReference>
<keyword evidence="8" id="KW-0458">Lysosome</keyword>
<comment type="catalytic activity">
    <reaction evidence="14">
        <text>L-alpha-aminoacyl-L-lysine(out) = L-alpha-aminoacyl-L-lysine(in)</text>
        <dbReference type="Rhea" id="RHEA:79383"/>
        <dbReference type="ChEBI" id="CHEBI:229966"/>
    </reaction>
</comment>
<evidence type="ECO:0000313" key="28">
    <source>
        <dbReference type="EMBL" id="PRY18455.1"/>
    </source>
</evidence>
<evidence type="ECO:0000256" key="13">
    <source>
        <dbReference type="ARBA" id="ARBA00044891"/>
    </source>
</evidence>
<dbReference type="InterPro" id="IPR036259">
    <property type="entry name" value="MFS_trans_sf"/>
</dbReference>
<dbReference type="RefSeq" id="WP_106206927.1">
    <property type="nucleotide sequence ID" value="NZ_PVZF01000001.1"/>
</dbReference>
<organism evidence="28 29">
    <name type="scientific">Kineococcus rhizosphaerae</name>
    <dbReference type="NCBI Taxonomy" id="559628"/>
    <lineage>
        <taxon>Bacteria</taxon>
        <taxon>Bacillati</taxon>
        <taxon>Actinomycetota</taxon>
        <taxon>Actinomycetes</taxon>
        <taxon>Kineosporiales</taxon>
        <taxon>Kineosporiaceae</taxon>
        <taxon>Kineococcus</taxon>
    </lineage>
</organism>
<comment type="function">
    <text evidence="24">Lysosomal dipeptide uniporter that selectively exports lysine, arginine or histidine-containing dipeptides with a net positive charge from the lysosome lumen into the cytosol. Could play a role in a specific type of protein O-glycosylation indirectly regulating macrophages migration and tissue invasion. Also essential for liver homeostasis.</text>
</comment>
<evidence type="ECO:0000256" key="11">
    <source>
        <dbReference type="ARBA" id="ARBA00044881"/>
    </source>
</evidence>
<name>A0A2T0RBB4_9ACTN</name>
<dbReference type="AlphaFoldDB" id="A0A2T0RBB4"/>
<evidence type="ECO:0000256" key="6">
    <source>
        <dbReference type="ARBA" id="ARBA00022989"/>
    </source>
</evidence>
<comment type="similarity">
    <text evidence="3">Belongs to the major facilitator superfamily.</text>
</comment>
<dbReference type="GO" id="GO:0005765">
    <property type="term" value="C:lysosomal membrane"/>
    <property type="evidence" value="ECO:0007669"/>
    <property type="project" value="UniProtKB-SubCell"/>
</dbReference>
<feature type="transmembrane region" description="Helical" evidence="26">
    <location>
        <begin position="319"/>
        <end position="340"/>
    </location>
</feature>
<evidence type="ECO:0000256" key="7">
    <source>
        <dbReference type="ARBA" id="ARBA00023136"/>
    </source>
</evidence>
<dbReference type="SUPFAM" id="SSF103473">
    <property type="entry name" value="MFS general substrate transporter"/>
    <property type="match status" value="1"/>
</dbReference>
<comment type="subunit">
    <text evidence="25">Homodimer. Interacts with lysosomal protein GLMP (via lumenal domain); the interaction starts while both proteins are still in the endoplasmic reticulum and is required for stabilization of MFSD1 in lysosomes but has no direct effect on its targeting to lysosomes or transporter activity.</text>
</comment>
<dbReference type="InterPro" id="IPR052187">
    <property type="entry name" value="MFSD1"/>
</dbReference>
<comment type="catalytic activity">
    <reaction evidence="16">
        <text>L-arginyl-L-alpha-amino acid(out) = L-arginyl-L-alpha-amino acid(in)</text>
        <dbReference type="Rhea" id="RHEA:79371"/>
        <dbReference type="ChEBI" id="CHEBI:84315"/>
    </reaction>
</comment>
<evidence type="ECO:0000256" key="20">
    <source>
        <dbReference type="ARBA" id="ARBA00044919"/>
    </source>
</evidence>
<comment type="catalytic activity">
    <reaction evidence="9">
        <text>L-lysyl-L-alanine(out) = L-lysyl-L-alanine(in)</text>
        <dbReference type="Rhea" id="RHEA:79399"/>
        <dbReference type="ChEBI" id="CHEBI:229954"/>
    </reaction>
</comment>
<evidence type="ECO:0000256" key="22">
    <source>
        <dbReference type="ARBA" id="ARBA00044985"/>
    </source>
</evidence>
<evidence type="ECO:0000256" key="15">
    <source>
        <dbReference type="ARBA" id="ARBA00044898"/>
    </source>
</evidence>
<dbReference type="PROSITE" id="PS50850">
    <property type="entry name" value="MFS"/>
    <property type="match status" value="1"/>
</dbReference>
<comment type="catalytic activity">
    <reaction evidence="12">
        <text>L-alpha-aminoacyl-L-histidine(out) = L-alpha-aminoacyl-L-histidine(in)</text>
        <dbReference type="Rhea" id="RHEA:79375"/>
        <dbReference type="ChEBI" id="CHEBI:229967"/>
    </reaction>
</comment>
<feature type="transmembrane region" description="Helical" evidence="26">
    <location>
        <begin position="86"/>
        <end position="105"/>
    </location>
</feature>
<evidence type="ECO:0000256" key="23">
    <source>
        <dbReference type="ARBA" id="ARBA00045018"/>
    </source>
</evidence>
<evidence type="ECO:0000256" key="19">
    <source>
        <dbReference type="ARBA" id="ARBA00044912"/>
    </source>
</evidence>
<evidence type="ECO:0000256" key="14">
    <source>
        <dbReference type="ARBA" id="ARBA00044893"/>
    </source>
</evidence>
<dbReference type="InterPro" id="IPR011701">
    <property type="entry name" value="MFS"/>
</dbReference>
<feature type="transmembrane region" description="Helical" evidence="26">
    <location>
        <begin position="111"/>
        <end position="132"/>
    </location>
</feature>
<evidence type="ECO:0000256" key="18">
    <source>
        <dbReference type="ARBA" id="ARBA00044903"/>
    </source>
</evidence>